<dbReference type="InterPro" id="IPR051681">
    <property type="entry name" value="Ser/Thr_Kinases-Pseudokinases"/>
</dbReference>
<dbReference type="InterPro" id="IPR011990">
    <property type="entry name" value="TPR-like_helical_dom_sf"/>
</dbReference>
<evidence type="ECO:0000313" key="2">
    <source>
        <dbReference type="EMBL" id="GAB1317155.1"/>
    </source>
</evidence>
<accession>A0ABQ0GHJ8</accession>
<dbReference type="PANTHER" id="PTHR44329">
    <property type="entry name" value="SERINE/THREONINE-PROTEIN KINASE TNNI3K-RELATED"/>
    <property type="match status" value="1"/>
</dbReference>
<comment type="caution">
    <text evidence="2">The sequence shown here is derived from an EMBL/GenBank/DDBJ whole genome shotgun (WGS) entry which is preliminary data.</text>
</comment>
<dbReference type="SUPFAM" id="SSF56112">
    <property type="entry name" value="Protein kinase-like (PK-like)"/>
    <property type="match status" value="1"/>
</dbReference>
<protein>
    <submittedName>
        <fullName evidence="2">Tetratricopeptide-like helical</fullName>
    </submittedName>
</protein>
<dbReference type="Proteomes" id="UP001628179">
    <property type="component" value="Unassembled WGS sequence"/>
</dbReference>
<dbReference type="InterPro" id="IPR008271">
    <property type="entry name" value="Ser/Thr_kinase_AS"/>
</dbReference>
<dbReference type="CDD" id="cd00180">
    <property type="entry name" value="PKc"/>
    <property type="match status" value="1"/>
</dbReference>
<dbReference type="RefSeq" id="XP_070918886.1">
    <property type="nucleotide sequence ID" value="XM_071062785.1"/>
</dbReference>
<dbReference type="Pfam" id="PF00069">
    <property type="entry name" value="Pkinase"/>
    <property type="match status" value="1"/>
</dbReference>
<proteinExistence type="predicted"/>
<dbReference type="Gene3D" id="1.10.510.10">
    <property type="entry name" value="Transferase(Phosphotransferase) domain 1"/>
    <property type="match status" value="1"/>
</dbReference>
<dbReference type="SMART" id="SM00220">
    <property type="entry name" value="S_TKc"/>
    <property type="match status" value="1"/>
</dbReference>
<reference evidence="2 3" key="1">
    <citation type="submission" date="2024-09" db="EMBL/GenBank/DDBJ databases">
        <title>Itraconazole resistance in Madurella fahalii resulting from another homologue of gene encoding cytochrome P450 14-alpha sterol demethylase (CYP51).</title>
        <authorList>
            <person name="Yoshioka I."/>
            <person name="Fahal A.H."/>
            <person name="Kaneko S."/>
            <person name="Yaguchi T."/>
        </authorList>
    </citation>
    <scope>NUCLEOTIDE SEQUENCE [LARGE SCALE GENOMIC DNA]</scope>
    <source>
        <strain evidence="2 3">IFM 68171</strain>
    </source>
</reference>
<dbReference type="Pfam" id="PF13424">
    <property type="entry name" value="TPR_12"/>
    <property type="match status" value="1"/>
</dbReference>
<dbReference type="InterPro" id="IPR011009">
    <property type="entry name" value="Kinase-like_dom_sf"/>
</dbReference>
<evidence type="ECO:0000313" key="3">
    <source>
        <dbReference type="Proteomes" id="UP001628179"/>
    </source>
</evidence>
<dbReference type="PROSITE" id="PS50011">
    <property type="entry name" value="PROTEIN_KINASE_DOM"/>
    <property type="match status" value="1"/>
</dbReference>
<dbReference type="PROSITE" id="PS00108">
    <property type="entry name" value="PROTEIN_KINASE_ST"/>
    <property type="match status" value="1"/>
</dbReference>
<dbReference type="GeneID" id="98178108"/>
<dbReference type="InterPro" id="IPR000719">
    <property type="entry name" value="Prot_kinase_dom"/>
</dbReference>
<dbReference type="Gene3D" id="1.25.40.10">
    <property type="entry name" value="Tetratricopeptide repeat domain"/>
    <property type="match status" value="2"/>
</dbReference>
<keyword evidence="3" id="KW-1185">Reference proteome</keyword>
<feature type="domain" description="Protein kinase" evidence="1">
    <location>
        <begin position="59"/>
        <end position="378"/>
    </location>
</feature>
<dbReference type="SUPFAM" id="SSF48452">
    <property type="entry name" value="TPR-like"/>
    <property type="match status" value="1"/>
</dbReference>
<gene>
    <name evidence="2" type="ORF">MFIFM68171_07365</name>
</gene>
<name>A0ABQ0GHJ8_9PEZI</name>
<dbReference type="EMBL" id="BAAFSV010000004">
    <property type="protein sequence ID" value="GAB1317155.1"/>
    <property type="molecule type" value="Genomic_DNA"/>
</dbReference>
<organism evidence="2 3">
    <name type="scientific">Madurella fahalii</name>
    <dbReference type="NCBI Taxonomy" id="1157608"/>
    <lineage>
        <taxon>Eukaryota</taxon>
        <taxon>Fungi</taxon>
        <taxon>Dikarya</taxon>
        <taxon>Ascomycota</taxon>
        <taxon>Pezizomycotina</taxon>
        <taxon>Sordariomycetes</taxon>
        <taxon>Sordariomycetidae</taxon>
        <taxon>Sordariales</taxon>
        <taxon>Sordariales incertae sedis</taxon>
        <taxon>Madurella</taxon>
    </lineage>
</organism>
<evidence type="ECO:0000259" key="1">
    <source>
        <dbReference type="PROSITE" id="PS50011"/>
    </source>
</evidence>
<sequence length="1030" mass="112924">MDLFITSGLPSSSYIHLTSPASLLSSLALEDGSVHDDFVHFLQRAQALNVRILPLVYEPRLDAVGQDGATGRVNQRVWNSRMRFAFKRFRPSLDGAGLSEMRLRRLQYKAAANEIAILSCPAIRDHPNIALFIGVGFEVVQSPMSVRPVLVYSKATGGDLATFISESQDVDEDLILGMCGEVIKGLDALHSCNVVHGDIKPTNVLIWRQSEPEPSLAVAVADFGFSSFATSCDELVRVSRSQPWEAPEWHTGECTLYNAKKMDVYSFGLLCFWLFFKGETLTELGLPSATVDSAFLQSNPSATDAVQSLKRDGNSMLRWSLTLLQKRQDTAPRTRGCLQQVFQLTLARDPEARDVSLENILSLLSGATGMEEPRHPTEVSRVNIPDGHGSLELEKIFFDLEACDYRVHSFLADGLVRMADAGDCCHPCAQNAAFQLALCYRLGFGVARSDLECSVWLARSGRRENDLAAALERIRNAEPNASFIAHLSSMGYRNDLTSRYHLDGILGAAIDVYRSTLRARNDALGPNHFSTTRLRDTLVKLLSFNDDNREALDLALEGVQTPGLASADLRDMKYTLSCIYSDLGEITKSEEILSDILQIPLDSDGGHATTDRLDHEVHLADILISKRCFKEASELSEKVANESIAELGPEHPTSLAAKRTLVQAYTGAGDTTRALTVSEELFRVQQFATTLQNPSPRLVQDVALLGVLRFQTGNKGGALDCYNAIQRWISHDKKNATFATNAVSNYASTLIEAGVLKDAQGILEALLRECDKILGSESAESAMVMGNLAAAFHIQAQWESAEPLAQRVVETRRTVLGLSHPHTATSMRNYREVLLAQGKVAEAVQVAGEEISCVKGATGATRASIMDTLLHISGAFASARAFNEAISFLEELKVLLTRETDDEPRQGALSAALLEAICYLELQQAAKAREALYRLLTGFTVPFKEDMNEIIPGLLRLVDICLESDYKVDAEQILAGAAILSRKSQAVTAELRARVDATLSRYFEAEGIENAAISFRPHLLRGEPVAKEDI</sequence>